<dbReference type="SMART" id="SM01026">
    <property type="entry name" value="Beach"/>
    <property type="match status" value="1"/>
</dbReference>
<feature type="domain" description="BEACH" evidence="1">
    <location>
        <begin position="250"/>
        <end position="469"/>
    </location>
</feature>
<dbReference type="AlphaFoldDB" id="A0A8J4YB42"/>
<dbReference type="GO" id="GO:0003676">
    <property type="term" value="F:nucleic acid binding"/>
    <property type="evidence" value="ECO:0007669"/>
    <property type="project" value="InterPro"/>
</dbReference>
<sequence>MQDSAPAHRSKVVQKFLTDNNIPVLDWPGNSPDLNPIENAWNEMKKAIAKKRPTNINELKQALTKLWVEMDLSYFTKLATSMPKRIGMVIQYKGNMTNPAKLRGSEVQSLFVLYQLLEAARDTHDRGLHLGDVTLSHLYVDDALYLSLLPCIPDSLIEPESLHSQAKYLSNEGIWLNGDAITPQGAPDSDQPSIDSFKNIPETYSVIFAESLEVLVMALEALHKEAKPLGLEVSWLKTKVQVFGGLLDETVQSVGHQITTLDYLLCLNFFAGRRFNVPNHHPTVPWVTDFSSRTGGWRDLTKTKFRLNKGDQQLDQTYQMATTHGQSKQTVAHHVTEVFSEITYYVYKARVTSKELLTKYVRQQWVPEHYPSTMSRLYEWTPDETIPEFYTDSSIFKNLLTDITTKCRELGLKLNVAKSKAMAFGCDAPHAPLYMLDTPLSWVTSHQYLGIWLDNRLNLRTHVAYLQERENSRISVLRAITGLKGGASCQVKRTFYIHAIRSLLDYSAPCLISLTNTLHQKLEATQNST</sequence>
<dbReference type="InterPro" id="IPR036397">
    <property type="entry name" value="RNaseH_sf"/>
</dbReference>
<proteinExistence type="predicted"/>
<dbReference type="OrthoDB" id="29306at2759"/>
<dbReference type="PANTHER" id="PTHR46866:SF1">
    <property type="entry name" value="GH12955P"/>
    <property type="match status" value="1"/>
</dbReference>
<keyword evidence="3" id="KW-1185">Reference proteome</keyword>
<dbReference type="InterPro" id="IPR000409">
    <property type="entry name" value="BEACH_dom"/>
</dbReference>
<dbReference type="EMBL" id="JACEEZ010013560">
    <property type="protein sequence ID" value="KAG0720026.1"/>
    <property type="molecule type" value="Genomic_DNA"/>
</dbReference>
<evidence type="ECO:0000259" key="1">
    <source>
        <dbReference type="SMART" id="SM01026"/>
    </source>
</evidence>
<dbReference type="PANTHER" id="PTHR46866">
    <property type="entry name" value="GH12955P"/>
    <property type="match status" value="1"/>
</dbReference>
<dbReference type="Pfam" id="PF02138">
    <property type="entry name" value="Beach"/>
    <property type="match status" value="1"/>
</dbReference>
<protein>
    <submittedName>
        <fullName evidence="2">WD repeat-containing protein 81</fullName>
    </submittedName>
</protein>
<comment type="caution">
    <text evidence="2">The sequence shown here is derived from an EMBL/GenBank/DDBJ whole genome shotgun (WGS) entry which is preliminary data.</text>
</comment>
<dbReference type="InterPro" id="IPR038717">
    <property type="entry name" value="Tc1-like_DDE_dom"/>
</dbReference>
<gene>
    <name evidence="2" type="primary">Wdr81</name>
    <name evidence="2" type="ORF">GWK47_007029</name>
</gene>
<dbReference type="Pfam" id="PF13358">
    <property type="entry name" value="DDE_3"/>
    <property type="match status" value="1"/>
</dbReference>
<reference evidence="2" key="1">
    <citation type="submission" date="2020-07" db="EMBL/GenBank/DDBJ databases">
        <title>The High-quality genome of the commercially important snow crab, Chionoecetes opilio.</title>
        <authorList>
            <person name="Jeong J.-H."/>
            <person name="Ryu S."/>
        </authorList>
    </citation>
    <scope>NUCLEOTIDE SEQUENCE</scope>
    <source>
        <strain evidence="2">MADBK_172401_WGS</strain>
        <tissue evidence="2">Digestive gland</tissue>
    </source>
</reference>
<accession>A0A8J4YB42</accession>
<evidence type="ECO:0000313" key="3">
    <source>
        <dbReference type="Proteomes" id="UP000770661"/>
    </source>
</evidence>
<dbReference type="SUPFAM" id="SSF81837">
    <property type="entry name" value="BEACH domain"/>
    <property type="match status" value="1"/>
</dbReference>
<dbReference type="Gene3D" id="1.10.1540.10">
    <property type="entry name" value="BEACH domain"/>
    <property type="match status" value="1"/>
</dbReference>
<name>A0A8J4YB42_CHIOP</name>
<dbReference type="Proteomes" id="UP000770661">
    <property type="component" value="Unassembled WGS sequence"/>
</dbReference>
<organism evidence="2 3">
    <name type="scientific">Chionoecetes opilio</name>
    <name type="common">Atlantic snow crab</name>
    <name type="synonym">Cancer opilio</name>
    <dbReference type="NCBI Taxonomy" id="41210"/>
    <lineage>
        <taxon>Eukaryota</taxon>
        <taxon>Metazoa</taxon>
        <taxon>Ecdysozoa</taxon>
        <taxon>Arthropoda</taxon>
        <taxon>Crustacea</taxon>
        <taxon>Multicrustacea</taxon>
        <taxon>Malacostraca</taxon>
        <taxon>Eumalacostraca</taxon>
        <taxon>Eucarida</taxon>
        <taxon>Decapoda</taxon>
        <taxon>Pleocyemata</taxon>
        <taxon>Brachyura</taxon>
        <taxon>Eubrachyura</taxon>
        <taxon>Majoidea</taxon>
        <taxon>Majidae</taxon>
        <taxon>Chionoecetes</taxon>
    </lineage>
</organism>
<dbReference type="InterPro" id="IPR036372">
    <property type="entry name" value="BEACH_dom_sf"/>
</dbReference>
<evidence type="ECO:0000313" key="2">
    <source>
        <dbReference type="EMBL" id="KAG0720026.1"/>
    </source>
</evidence>
<dbReference type="Gene3D" id="3.30.420.10">
    <property type="entry name" value="Ribonuclease H-like superfamily/Ribonuclease H"/>
    <property type="match status" value="1"/>
</dbReference>